<evidence type="ECO:0000256" key="1">
    <source>
        <dbReference type="ARBA" id="ARBA00022741"/>
    </source>
</evidence>
<dbReference type="InterPro" id="IPR011719">
    <property type="entry name" value="CHP02058"/>
</dbReference>
<dbReference type="PANTHER" id="PTHR34784">
    <property type="entry name" value="50S RIBOSOMAL PROTEIN L34"/>
    <property type="match status" value="1"/>
</dbReference>
<gene>
    <name evidence="3" type="ORF">RMAR0315_LOCUS13538</name>
</gene>
<dbReference type="GO" id="GO:0005525">
    <property type="term" value="F:GTP binding"/>
    <property type="evidence" value="ECO:0007669"/>
    <property type="project" value="UniProtKB-KW"/>
</dbReference>
<evidence type="ECO:0000313" key="3">
    <source>
        <dbReference type="EMBL" id="CAD8403529.1"/>
    </source>
</evidence>
<dbReference type="InterPro" id="IPR037103">
    <property type="entry name" value="Tubulin/FtsZ-like_C"/>
</dbReference>
<protein>
    <submittedName>
        <fullName evidence="3">Uncharacterized protein</fullName>
    </submittedName>
</protein>
<dbReference type="Pfam" id="PF09585">
    <property type="entry name" value="Lin0512_fam"/>
    <property type="match status" value="1"/>
</dbReference>
<keyword evidence="1" id="KW-0547">Nucleotide-binding</keyword>
<dbReference type="EMBL" id="HBEK01024674">
    <property type="protein sequence ID" value="CAD8403529.1"/>
    <property type="molecule type" value="Transcribed_RNA"/>
</dbReference>
<keyword evidence="2" id="KW-0342">GTP-binding</keyword>
<dbReference type="PANTHER" id="PTHR34784:SF1">
    <property type="entry name" value="50S RIBOSOMAL PROTEIN L34"/>
    <property type="match status" value="1"/>
</dbReference>
<name>A0A7S0BU41_9RHOD</name>
<proteinExistence type="predicted"/>
<organism evidence="3">
    <name type="scientific">Rhodosorus marinus</name>
    <dbReference type="NCBI Taxonomy" id="101924"/>
    <lineage>
        <taxon>Eukaryota</taxon>
        <taxon>Rhodophyta</taxon>
        <taxon>Stylonematophyceae</taxon>
        <taxon>Stylonematales</taxon>
        <taxon>Stylonemataceae</taxon>
        <taxon>Rhodosorus</taxon>
    </lineage>
</organism>
<sequence>MRERTLYDCLINMRGTTGFINSGNLLRTGFEKGRYHICPRSLKLARVCMAEEIGEVFAVEIGTGTDLHGQDVNKAAVRACKDAMAFNSLPGLRKVLPNGDLNKMVVKVTLGVPDGYIGQIDLDQVRAVFPYSSVNVDLKPGGLTESAGIFLPERGDINGDDSVIIVNAAVQVGS</sequence>
<accession>A0A7S0BU41</accession>
<reference evidence="3" key="1">
    <citation type="submission" date="2021-01" db="EMBL/GenBank/DDBJ databases">
        <authorList>
            <person name="Corre E."/>
            <person name="Pelletier E."/>
            <person name="Niang G."/>
            <person name="Scheremetjew M."/>
            <person name="Finn R."/>
            <person name="Kale V."/>
            <person name="Holt S."/>
            <person name="Cochrane G."/>
            <person name="Meng A."/>
            <person name="Brown T."/>
            <person name="Cohen L."/>
        </authorList>
    </citation>
    <scope>NUCLEOTIDE SEQUENCE</scope>
    <source>
        <strain evidence="3">UTEX LB 2760</strain>
    </source>
</reference>
<dbReference type="AlphaFoldDB" id="A0A7S0BU41"/>
<evidence type="ECO:0000256" key="2">
    <source>
        <dbReference type="ARBA" id="ARBA00023134"/>
    </source>
</evidence>
<dbReference type="Gene3D" id="3.30.1330.20">
    <property type="entry name" value="Tubulin/FtsZ, C-terminal domain"/>
    <property type="match status" value="1"/>
</dbReference>
<dbReference type="NCBIfam" id="TIGR02058">
    <property type="entry name" value="lin0512_fam"/>
    <property type="match status" value="1"/>
</dbReference>